<sequence>MVKQSLYKLYTSIKIDGIVYDGNEAIQSYCDELISTGDEEKRAIANFLKQWFSEVEYITLKTSGSTGKPKDITVKKEAMVASARRTVSFLKLKEGSSALLCLSANYIAGKMMIVRALVGKLNLLISNVSSNPLSEIAGHIDFAAMVPLQVTTCLHDNPDVLNKIKTLIIGGGRVNPQLSDQLSVLECKTWETYGMTETVSHIAMRQINSRQKCFQLLPGINVVSDERSCLVVEPSEVNESQVVTNDVVEMCSPSSFLIKGRFDNIINTGGIKVIAEEIEAKLSKLDMPFAISYREDLALGQRIVLVLQSSSSISIDEIDCSYLSKFERPKEVVCIKELPKTANGKIQRKKLRELITK</sequence>
<name>A0ABS1HML5_9BACT</name>
<dbReference type="PANTHER" id="PTHR43201">
    <property type="entry name" value="ACYL-COA SYNTHETASE"/>
    <property type="match status" value="1"/>
</dbReference>
<protein>
    <submittedName>
        <fullName evidence="2">AMP-binding protein</fullName>
    </submittedName>
</protein>
<feature type="domain" description="AMP-dependent synthetase/ligase" evidence="1">
    <location>
        <begin position="62"/>
        <end position="208"/>
    </location>
</feature>
<dbReference type="InterPro" id="IPR045851">
    <property type="entry name" value="AMP-bd_C_sf"/>
</dbReference>
<keyword evidence="3" id="KW-1185">Reference proteome</keyword>
<dbReference type="Pfam" id="PF00501">
    <property type="entry name" value="AMP-binding"/>
    <property type="match status" value="1"/>
</dbReference>
<organism evidence="2 3">
    <name type="scientific">Carboxylicivirga marina</name>
    <dbReference type="NCBI Taxonomy" id="2800988"/>
    <lineage>
        <taxon>Bacteria</taxon>
        <taxon>Pseudomonadati</taxon>
        <taxon>Bacteroidota</taxon>
        <taxon>Bacteroidia</taxon>
        <taxon>Marinilabiliales</taxon>
        <taxon>Marinilabiliaceae</taxon>
        <taxon>Carboxylicivirga</taxon>
    </lineage>
</organism>
<reference evidence="2 3" key="1">
    <citation type="submission" date="2021-01" db="EMBL/GenBank/DDBJ databases">
        <title>Carboxyliciviraga sp.nov., isolated from coastal sediments.</title>
        <authorList>
            <person name="Lu D."/>
            <person name="Zhang T."/>
        </authorList>
    </citation>
    <scope>NUCLEOTIDE SEQUENCE [LARGE SCALE GENOMIC DNA]</scope>
    <source>
        <strain evidence="2 3">N1Y132</strain>
    </source>
</reference>
<proteinExistence type="predicted"/>
<dbReference type="InterPro" id="IPR042099">
    <property type="entry name" value="ANL_N_sf"/>
</dbReference>
<dbReference type="EMBL" id="JAENRR010000035">
    <property type="protein sequence ID" value="MBK3518503.1"/>
    <property type="molecule type" value="Genomic_DNA"/>
</dbReference>
<comment type="caution">
    <text evidence="2">The sequence shown here is derived from an EMBL/GenBank/DDBJ whole genome shotgun (WGS) entry which is preliminary data.</text>
</comment>
<dbReference type="InterPro" id="IPR000873">
    <property type="entry name" value="AMP-dep_synth/lig_dom"/>
</dbReference>
<dbReference type="Proteomes" id="UP000605676">
    <property type="component" value="Unassembled WGS sequence"/>
</dbReference>
<evidence type="ECO:0000313" key="3">
    <source>
        <dbReference type="Proteomes" id="UP000605676"/>
    </source>
</evidence>
<dbReference type="Gene3D" id="3.30.300.30">
    <property type="match status" value="1"/>
</dbReference>
<dbReference type="Gene3D" id="3.40.50.12780">
    <property type="entry name" value="N-terminal domain of ligase-like"/>
    <property type="match status" value="1"/>
</dbReference>
<evidence type="ECO:0000313" key="2">
    <source>
        <dbReference type="EMBL" id="MBK3518503.1"/>
    </source>
</evidence>
<gene>
    <name evidence="2" type="ORF">JIV24_14255</name>
</gene>
<dbReference type="PANTHER" id="PTHR43201:SF32">
    <property type="entry name" value="2-SUCCINYLBENZOATE--COA LIGASE, CHLOROPLASTIC_PEROXISOMAL"/>
    <property type="match status" value="1"/>
</dbReference>
<accession>A0ABS1HML5</accession>
<dbReference type="RefSeq" id="WP_200465730.1">
    <property type="nucleotide sequence ID" value="NZ_JAENRR010000035.1"/>
</dbReference>
<dbReference type="SUPFAM" id="SSF56801">
    <property type="entry name" value="Acetyl-CoA synthetase-like"/>
    <property type="match status" value="1"/>
</dbReference>
<evidence type="ECO:0000259" key="1">
    <source>
        <dbReference type="Pfam" id="PF00501"/>
    </source>
</evidence>